<evidence type="ECO:0000313" key="2">
    <source>
        <dbReference type="Proteomes" id="UP000281553"/>
    </source>
</evidence>
<gene>
    <name evidence="1" type="ORF">DILT_LOCUS4377</name>
</gene>
<keyword evidence="2" id="KW-1185">Reference proteome</keyword>
<dbReference type="OrthoDB" id="10400362at2759"/>
<proteinExistence type="predicted"/>
<dbReference type="Proteomes" id="UP000281553">
    <property type="component" value="Unassembled WGS sequence"/>
</dbReference>
<reference evidence="1 2" key="1">
    <citation type="submission" date="2018-11" db="EMBL/GenBank/DDBJ databases">
        <authorList>
            <consortium name="Pathogen Informatics"/>
        </authorList>
    </citation>
    <scope>NUCLEOTIDE SEQUENCE [LARGE SCALE GENOMIC DNA]</scope>
</reference>
<organism evidence="1 2">
    <name type="scientific">Dibothriocephalus latus</name>
    <name type="common">Fish tapeworm</name>
    <name type="synonym">Diphyllobothrium latum</name>
    <dbReference type="NCBI Taxonomy" id="60516"/>
    <lineage>
        <taxon>Eukaryota</taxon>
        <taxon>Metazoa</taxon>
        <taxon>Spiralia</taxon>
        <taxon>Lophotrochozoa</taxon>
        <taxon>Platyhelminthes</taxon>
        <taxon>Cestoda</taxon>
        <taxon>Eucestoda</taxon>
        <taxon>Diphyllobothriidea</taxon>
        <taxon>Diphyllobothriidae</taxon>
        <taxon>Dibothriocephalus</taxon>
    </lineage>
</organism>
<dbReference type="EMBL" id="UYRU01045364">
    <property type="protein sequence ID" value="VDK89369.1"/>
    <property type="molecule type" value="Genomic_DNA"/>
</dbReference>
<accession>A0A3P6U0U2</accession>
<protein>
    <submittedName>
        <fullName evidence="1">Uncharacterized protein</fullName>
    </submittedName>
</protein>
<sequence>MAIRDCERQFAAHLAVASERHREGARMVKGPEGTIVPDPAPGSILSSFSSLLSELPLYQGYGIIGQHVSKPAENAGTETTPAVASIITTQPVDKPLNQLDAAMLTKLFEEMTCGTFLPSNLDNFFGGIETHKKLSIDNKGRQSITWKISPIIFFLMQLFCKELLWNET</sequence>
<evidence type="ECO:0000313" key="1">
    <source>
        <dbReference type="EMBL" id="VDK89369.1"/>
    </source>
</evidence>
<name>A0A3P6U0U2_DIBLA</name>
<dbReference type="AlphaFoldDB" id="A0A3P6U0U2"/>